<name>A0A6A6DA86_9PEZI</name>
<dbReference type="EMBL" id="ML994762">
    <property type="protein sequence ID" value="KAF2174870.1"/>
    <property type="molecule type" value="Genomic_DNA"/>
</dbReference>
<accession>A0A6A6DA86</accession>
<dbReference type="SUPFAM" id="SSF54909">
    <property type="entry name" value="Dimeric alpha+beta barrel"/>
    <property type="match status" value="1"/>
</dbReference>
<dbReference type="Gene3D" id="3.30.70.100">
    <property type="match status" value="2"/>
</dbReference>
<protein>
    <recommendedName>
        <fullName evidence="3">ABM domain-containing protein</fullName>
    </recommendedName>
</protein>
<dbReference type="InterPro" id="IPR011008">
    <property type="entry name" value="Dimeric_a/b-barrel"/>
</dbReference>
<reference evidence="1" key="1">
    <citation type="journal article" date="2020" name="Stud. Mycol.">
        <title>101 Dothideomycetes genomes: a test case for predicting lifestyles and emergence of pathogens.</title>
        <authorList>
            <person name="Haridas S."/>
            <person name="Albert R."/>
            <person name="Binder M."/>
            <person name="Bloem J."/>
            <person name="Labutti K."/>
            <person name="Salamov A."/>
            <person name="Andreopoulos B."/>
            <person name="Baker S."/>
            <person name="Barry K."/>
            <person name="Bills G."/>
            <person name="Bluhm B."/>
            <person name="Cannon C."/>
            <person name="Castanera R."/>
            <person name="Culley D."/>
            <person name="Daum C."/>
            <person name="Ezra D."/>
            <person name="Gonzalez J."/>
            <person name="Henrissat B."/>
            <person name="Kuo A."/>
            <person name="Liang C."/>
            <person name="Lipzen A."/>
            <person name="Lutzoni F."/>
            <person name="Magnuson J."/>
            <person name="Mondo S."/>
            <person name="Nolan M."/>
            <person name="Ohm R."/>
            <person name="Pangilinan J."/>
            <person name="Park H.-J."/>
            <person name="Ramirez L."/>
            <person name="Alfaro M."/>
            <person name="Sun H."/>
            <person name="Tritt A."/>
            <person name="Yoshinaga Y."/>
            <person name="Zwiers L.-H."/>
            <person name="Turgeon B."/>
            <person name="Goodwin S."/>
            <person name="Spatafora J."/>
            <person name="Crous P."/>
            <person name="Grigoriev I."/>
        </authorList>
    </citation>
    <scope>NUCLEOTIDE SEQUENCE</scope>
    <source>
        <strain evidence="1">CBS 207.26</strain>
    </source>
</reference>
<dbReference type="AlphaFoldDB" id="A0A6A6DA86"/>
<gene>
    <name evidence="1" type="ORF">K469DRAFT_612899</name>
</gene>
<dbReference type="Proteomes" id="UP000800200">
    <property type="component" value="Unassembled WGS sequence"/>
</dbReference>
<sequence>MGPVTTEVVYVPLISGLDLATGENKKIWEETLQTITEQPGCLSLFWGRQIEHPDVIQMAVDWDKLESHQAFIANPIYGPFIERIKPFLSGPLSMYHAQLPTPSPTSGPFTAPVTECISLYFAPDHPNSTFDSNWTQFVEKAGQTATEAQGAVGGWVVEEVKSKKGLGKDGAEGDGKQFWAVIGWPSVEAHMKYRETEDFSKVVPYLREGPKAIEVHHVNFQKY</sequence>
<evidence type="ECO:0008006" key="3">
    <source>
        <dbReference type="Google" id="ProtNLM"/>
    </source>
</evidence>
<evidence type="ECO:0000313" key="1">
    <source>
        <dbReference type="EMBL" id="KAF2174870.1"/>
    </source>
</evidence>
<evidence type="ECO:0000313" key="2">
    <source>
        <dbReference type="Proteomes" id="UP000800200"/>
    </source>
</evidence>
<keyword evidence="2" id="KW-1185">Reference proteome</keyword>
<dbReference type="OrthoDB" id="3830579at2759"/>
<proteinExistence type="predicted"/>
<organism evidence="1 2">
    <name type="scientific">Zopfia rhizophila CBS 207.26</name>
    <dbReference type="NCBI Taxonomy" id="1314779"/>
    <lineage>
        <taxon>Eukaryota</taxon>
        <taxon>Fungi</taxon>
        <taxon>Dikarya</taxon>
        <taxon>Ascomycota</taxon>
        <taxon>Pezizomycotina</taxon>
        <taxon>Dothideomycetes</taxon>
        <taxon>Dothideomycetes incertae sedis</taxon>
        <taxon>Zopfiaceae</taxon>
        <taxon>Zopfia</taxon>
    </lineage>
</organism>